<proteinExistence type="predicted"/>
<gene>
    <name evidence="2" type="ORF">MSPICULIGERA_LOCUS3840</name>
</gene>
<dbReference type="AlphaFoldDB" id="A0AA36CAZ2"/>
<comment type="caution">
    <text evidence="2">The sequence shown here is derived from an EMBL/GenBank/DDBJ whole genome shotgun (WGS) entry which is preliminary data.</text>
</comment>
<evidence type="ECO:0000313" key="2">
    <source>
        <dbReference type="EMBL" id="CAJ0565187.1"/>
    </source>
</evidence>
<organism evidence="2 3">
    <name type="scientific">Mesorhabditis spiculigera</name>
    <dbReference type="NCBI Taxonomy" id="96644"/>
    <lineage>
        <taxon>Eukaryota</taxon>
        <taxon>Metazoa</taxon>
        <taxon>Ecdysozoa</taxon>
        <taxon>Nematoda</taxon>
        <taxon>Chromadorea</taxon>
        <taxon>Rhabditida</taxon>
        <taxon>Rhabditina</taxon>
        <taxon>Rhabditomorpha</taxon>
        <taxon>Rhabditoidea</taxon>
        <taxon>Rhabditidae</taxon>
        <taxon>Mesorhabditinae</taxon>
        <taxon>Mesorhabditis</taxon>
    </lineage>
</organism>
<accession>A0AA36CAZ2</accession>
<evidence type="ECO:0000313" key="3">
    <source>
        <dbReference type="Proteomes" id="UP001177023"/>
    </source>
</evidence>
<sequence length="131" mass="14874">MLSPCSPPSTLSTQQPFSGASTATQSPILSPKKATKLVLLHLPFGLHSKVEVLHKRRIQPSLCHVSDSSNPKTERLDLTEEMEVIANRLANKELWVHSEYLDTVNRIEHTFQSRFGQRLKSSWRIGRSMLR</sequence>
<dbReference type="Proteomes" id="UP001177023">
    <property type="component" value="Unassembled WGS sequence"/>
</dbReference>
<dbReference type="Gene3D" id="3.10.20.90">
    <property type="entry name" value="Phosphatidylinositol 3-kinase Catalytic Subunit, Chain A, domain 1"/>
    <property type="match status" value="1"/>
</dbReference>
<dbReference type="EMBL" id="CATQJA010001001">
    <property type="protein sequence ID" value="CAJ0565187.1"/>
    <property type="molecule type" value="Genomic_DNA"/>
</dbReference>
<dbReference type="SUPFAM" id="SSF54236">
    <property type="entry name" value="Ubiquitin-like"/>
    <property type="match status" value="1"/>
</dbReference>
<name>A0AA36CAZ2_9BILA</name>
<reference evidence="2" key="1">
    <citation type="submission" date="2023-06" db="EMBL/GenBank/DDBJ databases">
        <authorList>
            <person name="Delattre M."/>
        </authorList>
    </citation>
    <scope>NUCLEOTIDE SEQUENCE</scope>
    <source>
        <strain evidence="2">AF72</strain>
    </source>
</reference>
<feature type="region of interest" description="Disordered" evidence="1">
    <location>
        <begin position="1"/>
        <end position="28"/>
    </location>
</feature>
<feature type="compositionally biased region" description="Polar residues" evidence="1">
    <location>
        <begin position="17"/>
        <end position="28"/>
    </location>
</feature>
<protein>
    <submittedName>
        <fullName evidence="2">Uncharacterized protein</fullName>
    </submittedName>
</protein>
<feature type="compositionally biased region" description="Low complexity" evidence="1">
    <location>
        <begin position="1"/>
        <end position="16"/>
    </location>
</feature>
<evidence type="ECO:0000256" key="1">
    <source>
        <dbReference type="SAM" id="MobiDB-lite"/>
    </source>
</evidence>
<keyword evidence="3" id="KW-1185">Reference proteome</keyword>
<feature type="non-terminal residue" evidence="2">
    <location>
        <position position="1"/>
    </location>
</feature>
<dbReference type="InterPro" id="IPR029071">
    <property type="entry name" value="Ubiquitin-like_domsf"/>
</dbReference>